<name>Q482A4_COLP3</name>
<organism evidence="1 2">
    <name type="scientific">Colwellia psychrerythraea (strain 34H / ATCC BAA-681)</name>
    <name type="common">Vibrio psychroerythus</name>
    <dbReference type="NCBI Taxonomy" id="167879"/>
    <lineage>
        <taxon>Bacteria</taxon>
        <taxon>Pseudomonadati</taxon>
        <taxon>Pseudomonadota</taxon>
        <taxon>Gammaproteobacteria</taxon>
        <taxon>Alteromonadales</taxon>
        <taxon>Colwelliaceae</taxon>
        <taxon>Colwellia</taxon>
    </lineage>
</organism>
<protein>
    <submittedName>
        <fullName evidence="1">Uncharacterized protein</fullName>
    </submittedName>
</protein>
<dbReference type="Proteomes" id="UP000000547">
    <property type="component" value="Chromosome"/>
</dbReference>
<dbReference type="KEGG" id="cps:CPS_2397"/>
<reference evidence="1" key="1">
    <citation type="journal article" date="2005" name="Proc. Natl. Acad. Sci. U.S.A.">
        <title>The psychrophilic lifestyle as revealed by the genome sequence of Colwellia psychrerythraea 34H through genomic and proteomic analyses.</title>
        <authorList>
            <person name="Methe B.A."/>
            <person name="Nelson K.E."/>
            <person name="Deming J.W."/>
            <person name="Momen B."/>
            <person name="Melamud E."/>
            <person name="Zhang X."/>
            <person name="Moult J."/>
            <person name="Madupu R."/>
            <person name="Nelson W.C."/>
            <person name="Dodson R.J."/>
            <person name="Brinkac L.M."/>
            <person name="Daugherty S.C."/>
            <person name="Durkin A.S."/>
            <person name="DeBoy R.T."/>
            <person name="Kolonay J.F."/>
            <person name="Sullivan S.A."/>
            <person name="Zhou L."/>
            <person name="Davidsen T.M."/>
            <person name="Wu M."/>
            <person name="Huston A.L."/>
            <person name="Lewis M."/>
            <person name="Weaver B."/>
            <person name="Weidman J.F."/>
            <person name="Khouri H."/>
            <person name="Utterback T.R."/>
            <person name="Feldblyum T.V."/>
            <person name="Fraser C.M."/>
        </authorList>
    </citation>
    <scope>NUCLEOTIDE SEQUENCE [LARGE SCALE GENOMIC DNA]</scope>
    <source>
        <strain evidence="1">34H</strain>
    </source>
</reference>
<dbReference type="HOGENOM" id="CLU_3395931_0_0_6"/>
<accession>Q482A4</accession>
<evidence type="ECO:0000313" key="1">
    <source>
        <dbReference type="EMBL" id="AAZ28287.1"/>
    </source>
</evidence>
<sequence length="31" mass="3692">MLRMVMHKERKAMYHVFLSKYANNTASISAY</sequence>
<gene>
    <name evidence="1" type="ordered locus">CPS_2397</name>
</gene>
<proteinExistence type="predicted"/>
<dbReference type="AlphaFoldDB" id="Q482A4"/>
<dbReference type="EMBL" id="CP000083">
    <property type="protein sequence ID" value="AAZ28287.1"/>
    <property type="molecule type" value="Genomic_DNA"/>
</dbReference>
<evidence type="ECO:0000313" key="2">
    <source>
        <dbReference type="Proteomes" id="UP000000547"/>
    </source>
</evidence>